<name>A0A8J5R4R3_9ASCO</name>
<dbReference type="AlphaFoldDB" id="A0A8J5R4R3"/>
<comment type="caution">
    <text evidence="1">The sequence shown here is derived from an EMBL/GenBank/DDBJ whole genome shotgun (WGS) entry which is preliminary data.</text>
</comment>
<dbReference type="Proteomes" id="UP000694255">
    <property type="component" value="Unassembled WGS sequence"/>
</dbReference>
<protein>
    <submittedName>
        <fullName evidence="1">Uncharacterized protein</fullName>
    </submittedName>
</protein>
<organism evidence="1 2">
    <name type="scientific">[Candida] subhashii</name>
    <dbReference type="NCBI Taxonomy" id="561895"/>
    <lineage>
        <taxon>Eukaryota</taxon>
        <taxon>Fungi</taxon>
        <taxon>Dikarya</taxon>
        <taxon>Ascomycota</taxon>
        <taxon>Saccharomycotina</taxon>
        <taxon>Pichiomycetes</taxon>
        <taxon>Debaryomycetaceae</taxon>
        <taxon>Spathaspora</taxon>
    </lineage>
</organism>
<accession>A0A8J5R4R3</accession>
<proteinExistence type="predicted"/>
<keyword evidence="2" id="KW-1185">Reference proteome</keyword>
<dbReference type="EMBL" id="JAGSYN010000050">
    <property type="protein sequence ID" value="KAG7665365.1"/>
    <property type="molecule type" value="Genomic_DNA"/>
</dbReference>
<evidence type="ECO:0000313" key="1">
    <source>
        <dbReference type="EMBL" id="KAG7665365.1"/>
    </source>
</evidence>
<sequence length="265" mass="29503">MSLEKAKEQSTDTSVGLGQLSIDDMEVDATSPIVIYDDSDNDDDDGCIPMVLLISMSKRLTEAKVLVLVSPLPKVWNGTSLLIPTEKRTDPSAPPPIDPNVEVGLKTYVGIKEYLLDPGNFVFTENTQIHNMDIINEGAMKDILNYIDRTTESSCEAIVKERIEEYIGFLSKAMKETSFGLCEADNAEWTITKPMDEFIMKQNFRIIVTYDYLKEGNSGVALCSILGKEYANWVSDPGNYVFLTPTSVARLLSADRNVSRTEGKY</sequence>
<evidence type="ECO:0000313" key="2">
    <source>
        <dbReference type="Proteomes" id="UP000694255"/>
    </source>
</evidence>
<gene>
    <name evidence="1" type="ORF">J8A68_001053</name>
</gene>
<reference evidence="1 2" key="1">
    <citation type="journal article" date="2021" name="DNA Res.">
        <title>Genome analysis of Candida subhashii reveals its hybrid nature and dual mitochondrial genome conformations.</title>
        <authorList>
            <person name="Mixao V."/>
            <person name="Hegedusova E."/>
            <person name="Saus E."/>
            <person name="Pryszcz L.P."/>
            <person name="Cillingova A."/>
            <person name="Nosek J."/>
            <person name="Gabaldon T."/>
        </authorList>
    </citation>
    <scope>NUCLEOTIDE SEQUENCE [LARGE SCALE GENOMIC DNA]</scope>
    <source>
        <strain evidence="1 2">CBS 10753</strain>
    </source>
</reference>
<dbReference type="RefSeq" id="XP_049265597.1">
    <property type="nucleotide sequence ID" value="XM_049404665.1"/>
</dbReference>
<dbReference type="GeneID" id="73467854"/>